<feature type="signal peptide" evidence="2">
    <location>
        <begin position="1"/>
        <end position="28"/>
    </location>
</feature>
<keyword evidence="4" id="KW-1185">Reference proteome</keyword>
<dbReference type="EMBL" id="CM000134">
    <property type="protein sequence ID" value="EEC84439.1"/>
    <property type="molecule type" value="Genomic_DNA"/>
</dbReference>
<feature type="region of interest" description="Disordered" evidence="1">
    <location>
        <begin position="34"/>
        <end position="61"/>
    </location>
</feature>
<dbReference type="Gramene" id="BGIOSGA030596-TA">
    <property type="protein sequence ID" value="BGIOSGA030596-PA"/>
    <property type="gene ID" value="BGIOSGA030596"/>
</dbReference>
<feature type="chain" id="PRO_5002865540" evidence="2">
    <location>
        <begin position="29"/>
        <end position="142"/>
    </location>
</feature>
<name>B8BET4_ORYSI</name>
<evidence type="ECO:0000313" key="4">
    <source>
        <dbReference type="Proteomes" id="UP000007015"/>
    </source>
</evidence>
<feature type="compositionally biased region" description="Gly residues" evidence="1">
    <location>
        <begin position="45"/>
        <end position="58"/>
    </location>
</feature>
<keyword evidence="2" id="KW-0732">Signal</keyword>
<evidence type="ECO:0000256" key="2">
    <source>
        <dbReference type="SAM" id="SignalP"/>
    </source>
</evidence>
<evidence type="ECO:0000256" key="1">
    <source>
        <dbReference type="SAM" id="MobiDB-lite"/>
    </source>
</evidence>
<dbReference type="AlphaFoldDB" id="B8BET4"/>
<protein>
    <submittedName>
        <fullName evidence="3">Uncharacterized protein</fullName>
    </submittedName>
</protein>
<dbReference type="Proteomes" id="UP000007015">
    <property type="component" value="Chromosome 9"/>
</dbReference>
<proteinExistence type="predicted"/>
<sequence>MARAATAAALLLLPLVVVVVAAAAAAAAEEMRYGGGERGRRLGRHCGGGGGGGGGGGASTQIPLHLRATPSAPASLPYPHQCSMAVAVANGIPRARRPTAAADLATSPLACPYHLVCVFLGASSDVARGGSRAARGASAGTA</sequence>
<dbReference type="HOGENOM" id="CLU_1819059_0_0_1"/>
<organism evidence="3 4">
    <name type="scientific">Oryza sativa subsp. indica</name>
    <name type="common">Rice</name>
    <dbReference type="NCBI Taxonomy" id="39946"/>
    <lineage>
        <taxon>Eukaryota</taxon>
        <taxon>Viridiplantae</taxon>
        <taxon>Streptophyta</taxon>
        <taxon>Embryophyta</taxon>
        <taxon>Tracheophyta</taxon>
        <taxon>Spermatophyta</taxon>
        <taxon>Magnoliopsida</taxon>
        <taxon>Liliopsida</taxon>
        <taxon>Poales</taxon>
        <taxon>Poaceae</taxon>
        <taxon>BOP clade</taxon>
        <taxon>Oryzoideae</taxon>
        <taxon>Oryzeae</taxon>
        <taxon>Oryzinae</taxon>
        <taxon>Oryza</taxon>
        <taxon>Oryza sativa</taxon>
    </lineage>
</organism>
<gene>
    <name evidence="3" type="ORF">OsI_31057</name>
</gene>
<evidence type="ECO:0000313" key="3">
    <source>
        <dbReference type="EMBL" id="EEC84439.1"/>
    </source>
</evidence>
<reference evidence="3 4" key="1">
    <citation type="journal article" date="2005" name="PLoS Biol.">
        <title>The genomes of Oryza sativa: a history of duplications.</title>
        <authorList>
            <person name="Yu J."/>
            <person name="Wang J."/>
            <person name="Lin W."/>
            <person name="Li S."/>
            <person name="Li H."/>
            <person name="Zhou J."/>
            <person name="Ni P."/>
            <person name="Dong W."/>
            <person name="Hu S."/>
            <person name="Zeng C."/>
            <person name="Zhang J."/>
            <person name="Zhang Y."/>
            <person name="Li R."/>
            <person name="Xu Z."/>
            <person name="Li S."/>
            <person name="Li X."/>
            <person name="Zheng H."/>
            <person name="Cong L."/>
            <person name="Lin L."/>
            <person name="Yin J."/>
            <person name="Geng J."/>
            <person name="Li G."/>
            <person name="Shi J."/>
            <person name="Liu J."/>
            <person name="Lv H."/>
            <person name="Li J."/>
            <person name="Wang J."/>
            <person name="Deng Y."/>
            <person name="Ran L."/>
            <person name="Shi X."/>
            <person name="Wang X."/>
            <person name="Wu Q."/>
            <person name="Li C."/>
            <person name="Ren X."/>
            <person name="Wang J."/>
            <person name="Wang X."/>
            <person name="Li D."/>
            <person name="Liu D."/>
            <person name="Zhang X."/>
            <person name="Ji Z."/>
            <person name="Zhao W."/>
            <person name="Sun Y."/>
            <person name="Zhang Z."/>
            <person name="Bao J."/>
            <person name="Han Y."/>
            <person name="Dong L."/>
            <person name="Ji J."/>
            <person name="Chen P."/>
            <person name="Wu S."/>
            <person name="Liu J."/>
            <person name="Xiao Y."/>
            <person name="Bu D."/>
            <person name="Tan J."/>
            <person name="Yang L."/>
            <person name="Ye C."/>
            <person name="Zhang J."/>
            <person name="Xu J."/>
            <person name="Zhou Y."/>
            <person name="Yu Y."/>
            <person name="Zhang B."/>
            <person name="Zhuang S."/>
            <person name="Wei H."/>
            <person name="Liu B."/>
            <person name="Lei M."/>
            <person name="Yu H."/>
            <person name="Li Y."/>
            <person name="Xu H."/>
            <person name="Wei S."/>
            <person name="He X."/>
            <person name="Fang L."/>
            <person name="Zhang Z."/>
            <person name="Zhang Y."/>
            <person name="Huang X."/>
            <person name="Su Z."/>
            <person name="Tong W."/>
            <person name="Li J."/>
            <person name="Tong Z."/>
            <person name="Li S."/>
            <person name="Ye J."/>
            <person name="Wang L."/>
            <person name="Fang L."/>
            <person name="Lei T."/>
            <person name="Chen C."/>
            <person name="Chen H."/>
            <person name="Xu Z."/>
            <person name="Li H."/>
            <person name="Huang H."/>
            <person name="Zhang F."/>
            <person name="Xu H."/>
            <person name="Li N."/>
            <person name="Zhao C."/>
            <person name="Li S."/>
            <person name="Dong L."/>
            <person name="Huang Y."/>
            <person name="Li L."/>
            <person name="Xi Y."/>
            <person name="Qi Q."/>
            <person name="Li W."/>
            <person name="Zhang B."/>
            <person name="Hu W."/>
            <person name="Zhang Y."/>
            <person name="Tian X."/>
            <person name="Jiao Y."/>
            <person name="Liang X."/>
            <person name="Jin J."/>
            <person name="Gao L."/>
            <person name="Zheng W."/>
            <person name="Hao B."/>
            <person name="Liu S."/>
            <person name="Wang W."/>
            <person name="Yuan L."/>
            <person name="Cao M."/>
            <person name="McDermott J."/>
            <person name="Samudrala R."/>
            <person name="Wang J."/>
            <person name="Wong G.K."/>
            <person name="Yang H."/>
        </authorList>
    </citation>
    <scope>NUCLEOTIDE SEQUENCE [LARGE SCALE GENOMIC DNA]</scope>
    <source>
        <strain evidence="4">cv. 93-11</strain>
    </source>
</reference>
<accession>B8BET4</accession>